<feature type="signal peptide" evidence="1">
    <location>
        <begin position="1"/>
        <end position="21"/>
    </location>
</feature>
<evidence type="ECO:0000313" key="3">
    <source>
        <dbReference type="Proteomes" id="UP000029121"/>
    </source>
</evidence>
<dbReference type="EMBL" id="KB870805">
    <property type="protein sequence ID" value="EOA37350.1"/>
    <property type="molecule type" value="Genomic_DNA"/>
</dbReference>
<dbReference type="OrthoDB" id="1020715at2759"/>
<organism evidence="2 3">
    <name type="scientific">Capsella rubella</name>
    <dbReference type="NCBI Taxonomy" id="81985"/>
    <lineage>
        <taxon>Eukaryota</taxon>
        <taxon>Viridiplantae</taxon>
        <taxon>Streptophyta</taxon>
        <taxon>Embryophyta</taxon>
        <taxon>Tracheophyta</taxon>
        <taxon>Spermatophyta</taxon>
        <taxon>Magnoliopsida</taxon>
        <taxon>eudicotyledons</taxon>
        <taxon>Gunneridae</taxon>
        <taxon>Pentapetalae</taxon>
        <taxon>rosids</taxon>
        <taxon>malvids</taxon>
        <taxon>Brassicales</taxon>
        <taxon>Brassicaceae</taxon>
        <taxon>Camelineae</taxon>
        <taxon>Capsella</taxon>
    </lineage>
</organism>
<reference evidence="3" key="1">
    <citation type="journal article" date="2013" name="Nat. Genet.">
        <title>The Capsella rubella genome and the genomic consequences of rapid mating system evolution.</title>
        <authorList>
            <person name="Slotte T."/>
            <person name="Hazzouri K.M."/>
            <person name="Agren J.A."/>
            <person name="Koenig D."/>
            <person name="Maumus F."/>
            <person name="Guo Y.L."/>
            <person name="Steige K."/>
            <person name="Platts A.E."/>
            <person name="Escobar J.S."/>
            <person name="Newman L.K."/>
            <person name="Wang W."/>
            <person name="Mandakova T."/>
            <person name="Vello E."/>
            <person name="Smith L.M."/>
            <person name="Henz S.R."/>
            <person name="Steffen J."/>
            <person name="Takuno S."/>
            <person name="Brandvain Y."/>
            <person name="Coop G."/>
            <person name="Andolfatto P."/>
            <person name="Hu T.T."/>
            <person name="Blanchette M."/>
            <person name="Clark R.M."/>
            <person name="Quesneville H."/>
            <person name="Nordborg M."/>
            <person name="Gaut B.S."/>
            <person name="Lysak M.A."/>
            <person name="Jenkins J."/>
            <person name="Grimwood J."/>
            <person name="Chapman J."/>
            <person name="Prochnik S."/>
            <person name="Shu S."/>
            <person name="Rokhsar D."/>
            <person name="Schmutz J."/>
            <person name="Weigel D."/>
            <person name="Wright S.I."/>
        </authorList>
    </citation>
    <scope>NUCLEOTIDE SEQUENCE [LARGE SCALE GENOMIC DNA]</scope>
    <source>
        <strain evidence="3">cv. Monte Gargano</strain>
    </source>
</reference>
<dbReference type="AlphaFoldDB" id="R0IG72"/>
<sequence length="79" mass="8786">MRNLTIFAVLFMAIFIASAGARETRMLQKTCPVVWPMVPCDAKKCEKMCHDYYGLISVSSFCNRLGTPIAECGCNLTDC</sequence>
<feature type="chain" id="PRO_5004343098" description="Knottin scorpion toxin-like domain-containing protein" evidence="1">
    <location>
        <begin position="22"/>
        <end position="79"/>
    </location>
</feature>
<evidence type="ECO:0000313" key="2">
    <source>
        <dbReference type="EMBL" id="EOA37350.1"/>
    </source>
</evidence>
<evidence type="ECO:0008006" key="4">
    <source>
        <dbReference type="Google" id="ProtNLM"/>
    </source>
</evidence>
<evidence type="ECO:0000256" key="1">
    <source>
        <dbReference type="SAM" id="SignalP"/>
    </source>
</evidence>
<keyword evidence="1" id="KW-0732">Signal</keyword>
<proteinExistence type="predicted"/>
<dbReference type="Proteomes" id="UP000029121">
    <property type="component" value="Unassembled WGS sequence"/>
</dbReference>
<accession>R0IG72</accession>
<name>R0IG72_9BRAS</name>
<dbReference type="KEGG" id="crb:17898116"/>
<keyword evidence="3" id="KW-1185">Reference proteome</keyword>
<protein>
    <recommendedName>
        <fullName evidence="4">Knottin scorpion toxin-like domain-containing protein</fullName>
    </recommendedName>
</protein>
<gene>
    <name evidence="2" type="ORF">CARUB_v10011088mg</name>
</gene>